<dbReference type="InterPro" id="IPR050496">
    <property type="entry name" value="SNF2_RAD54_helicase_repair"/>
</dbReference>
<dbReference type="OrthoDB" id="423559at2759"/>
<accession>A0A6P6YJQ5</accession>
<evidence type="ECO:0000313" key="3">
    <source>
        <dbReference type="RefSeq" id="XP_027205457.1"/>
    </source>
</evidence>
<proteinExistence type="predicted"/>
<keyword evidence="2" id="KW-1185">Reference proteome</keyword>
<protein>
    <submittedName>
        <fullName evidence="3">DNA repair and recombination protein RAD26-like</fullName>
    </submittedName>
</protein>
<organism evidence="2 3">
    <name type="scientific">Dermatophagoides pteronyssinus</name>
    <name type="common">European house dust mite</name>
    <dbReference type="NCBI Taxonomy" id="6956"/>
    <lineage>
        <taxon>Eukaryota</taxon>
        <taxon>Metazoa</taxon>
        <taxon>Ecdysozoa</taxon>
        <taxon>Arthropoda</taxon>
        <taxon>Chelicerata</taxon>
        <taxon>Arachnida</taxon>
        <taxon>Acari</taxon>
        <taxon>Acariformes</taxon>
        <taxon>Sarcoptiformes</taxon>
        <taxon>Astigmata</taxon>
        <taxon>Psoroptidia</taxon>
        <taxon>Analgoidea</taxon>
        <taxon>Pyroglyphidae</taxon>
        <taxon>Dermatophagoidinae</taxon>
        <taxon>Dermatophagoides</taxon>
    </lineage>
</organism>
<dbReference type="KEGG" id="dpte:113799065"/>
<dbReference type="AlphaFoldDB" id="A0A6P6YJQ5"/>
<dbReference type="PANTHER" id="PTHR45629:SF7">
    <property type="entry name" value="DNA EXCISION REPAIR PROTEIN ERCC-6-RELATED"/>
    <property type="match status" value="1"/>
</dbReference>
<dbReference type="InParanoid" id="A0A6P6YJQ5"/>
<sequence length="127" mass="13754">MTPAAHKAHWVATVARWLQQPQPTGHVTLGAFAVPRFVFDRLYDYQAAGVEWLDEAHVIRNCNSRTTLLVKSVRAQFKLAMTGTPVQNCLAELWSIVDFLRPGLLGTLPFAGGGVAPCGKNSGAVPV</sequence>
<name>A0A6P6YJQ5_DERPT</name>
<dbReference type="InterPro" id="IPR027417">
    <property type="entry name" value="P-loop_NTPase"/>
</dbReference>
<dbReference type="GO" id="GO:0005634">
    <property type="term" value="C:nucleus"/>
    <property type="evidence" value="ECO:0007669"/>
    <property type="project" value="TreeGrafter"/>
</dbReference>
<evidence type="ECO:0000259" key="1">
    <source>
        <dbReference type="Pfam" id="PF00176"/>
    </source>
</evidence>
<dbReference type="Gene3D" id="3.40.50.10810">
    <property type="entry name" value="Tandem AAA-ATPase domain"/>
    <property type="match status" value="1"/>
</dbReference>
<evidence type="ECO:0000313" key="2">
    <source>
        <dbReference type="Proteomes" id="UP000515146"/>
    </source>
</evidence>
<dbReference type="Proteomes" id="UP000515146">
    <property type="component" value="Unplaced"/>
</dbReference>
<dbReference type="GO" id="GO:0006283">
    <property type="term" value="P:transcription-coupled nucleotide-excision repair"/>
    <property type="evidence" value="ECO:0007669"/>
    <property type="project" value="TreeGrafter"/>
</dbReference>
<dbReference type="InterPro" id="IPR038718">
    <property type="entry name" value="SNF2-like_sf"/>
</dbReference>
<dbReference type="PANTHER" id="PTHR45629">
    <property type="entry name" value="SNF2/RAD54 FAMILY MEMBER"/>
    <property type="match status" value="1"/>
</dbReference>
<feature type="domain" description="SNF2 N-terminal" evidence="1">
    <location>
        <begin position="53"/>
        <end position="107"/>
    </location>
</feature>
<gene>
    <name evidence="3" type="primary">LOC113799065</name>
</gene>
<dbReference type="SUPFAM" id="SSF52540">
    <property type="entry name" value="P-loop containing nucleoside triphosphate hydrolases"/>
    <property type="match status" value="1"/>
</dbReference>
<dbReference type="GO" id="GO:0008094">
    <property type="term" value="F:ATP-dependent activity, acting on DNA"/>
    <property type="evidence" value="ECO:0007669"/>
    <property type="project" value="TreeGrafter"/>
</dbReference>
<dbReference type="GO" id="GO:0005524">
    <property type="term" value="F:ATP binding"/>
    <property type="evidence" value="ECO:0007669"/>
    <property type="project" value="InterPro"/>
</dbReference>
<reference evidence="3" key="1">
    <citation type="submission" date="2025-08" db="UniProtKB">
        <authorList>
            <consortium name="RefSeq"/>
        </authorList>
    </citation>
    <scope>IDENTIFICATION</scope>
    <source>
        <strain evidence="3">Airmid</strain>
    </source>
</reference>
<dbReference type="RefSeq" id="XP_027205457.1">
    <property type="nucleotide sequence ID" value="XM_027349656.1"/>
</dbReference>
<dbReference type="Pfam" id="PF00176">
    <property type="entry name" value="SNF2-rel_dom"/>
    <property type="match status" value="1"/>
</dbReference>
<dbReference type="InterPro" id="IPR000330">
    <property type="entry name" value="SNF2_N"/>
</dbReference>